<name>A0A4Z1RMR6_9GAMM</name>
<keyword evidence="3" id="KW-1185">Reference proteome</keyword>
<gene>
    <name evidence="2" type="ORF">E4582_08275</name>
</gene>
<reference evidence="2 3" key="1">
    <citation type="submission" date="2019-01" db="EMBL/GenBank/DDBJ databases">
        <authorList>
            <person name="Zhang S."/>
        </authorList>
    </citation>
    <scope>NUCLEOTIDE SEQUENCE [LARGE SCALE GENOMIC DNA]</scope>
    <source>
        <strain evidence="2 3">1626</strain>
    </source>
</reference>
<accession>A0A4Z1RMR6</accession>
<dbReference type="PANTHER" id="PTHR37946">
    <property type="entry name" value="SLL1969 PROTEIN"/>
    <property type="match status" value="1"/>
</dbReference>
<comment type="caution">
    <text evidence="2">The sequence shown here is derived from an EMBL/GenBank/DDBJ whole genome shotgun (WGS) entry which is preliminary data.</text>
</comment>
<feature type="domain" description="AB hydrolase-1" evidence="1">
    <location>
        <begin position="10"/>
        <end position="180"/>
    </location>
</feature>
<dbReference type="AlphaFoldDB" id="A0A4Z1RMR6"/>
<dbReference type="CDD" id="cd00741">
    <property type="entry name" value="Lipase"/>
    <property type="match status" value="1"/>
</dbReference>
<evidence type="ECO:0000313" key="2">
    <source>
        <dbReference type="EMBL" id="TKS55359.1"/>
    </source>
</evidence>
<dbReference type="SUPFAM" id="SSF53474">
    <property type="entry name" value="alpha/beta-Hydrolases"/>
    <property type="match status" value="1"/>
</dbReference>
<dbReference type="EMBL" id="SPUH01000001">
    <property type="protein sequence ID" value="TKS55359.1"/>
    <property type="molecule type" value="Genomic_DNA"/>
</dbReference>
<protein>
    <submittedName>
        <fullName evidence="2">Alpha/beta fold hydrolase</fullName>
    </submittedName>
</protein>
<dbReference type="GO" id="GO:0016787">
    <property type="term" value="F:hydrolase activity"/>
    <property type="evidence" value="ECO:0007669"/>
    <property type="project" value="UniProtKB-KW"/>
</dbReference>
<organism evidence="2 3">
    <name type="scientific">Luteimonas yindakuii</name>
    <dbReference type="NCBI Taxonomy" id="2565782"/>
    <lineage>
        <taxon>Bacteria</taxon>
        <taxon>Pseudomonadati</taxon>
        <taxon>Pseudomonadota</taxon>
        <taxon>Gammaproteobacteria</taxon>
        <taxon>Lysobacterales</taxon>
        <taxon>Lysobacteraceae</taxon>
        <taxon>Luteimonas</taxon>
    </lineage>
</organism>
<dbReference type="PANTHER" id="PTHR37946:SF1">
    <property type="entry name" value="SLL1969 PROTEIN"/>
    <property type="match status" value="1"/>
</dbReference>
<dbReference type="Pfam" id="PF12697">
    <property type="entry name" value="Abhydrolase_6"/>
    <property type="match status" value="1"/>
</dbReference>
<dbReference type="Proteomes" id="UP000298681">
    <property type="component" value="Unassembled WGS sequence"/>
</dbReference>
<evidence type="ECO:0000313" key="3">
    <source>
        <dbReference type="Proteomes" id="UP000298681"/>
    </source>
</evidence>
<proteinExistence type="predicted"/>
<dbReference type="Gene3D" id="3.40.50.1820">
    <property type="entry name" value="alpha/beta hydrolase"/>
    <property type="match status" value="1"/>
</dbReference>
<evidence type="ECO:0000259" key="1">
    <source>
        <dbReference type="Pfam" id="PF12697"/>
    </source>
</evidence>
<dbReference type="InterPro" id="IPR029058">
    <property type="entry name" value="AB_hydrolase_fold"/>
</dbReference>
<sequence length="194" mass="20170">MAWFAAQLRARGFDAGTLGYRSIRDGATRVVDELREVLQDGPAHLVGHSLGGVIALEALRRRDAPAGGRVVCIGSPLCGSDAARTLRSRALTAAYLGRSGPLLEQGCVQWPAQVEVGMIAGTRPRGLGGLVARFDEPHDGTVAVRETQAPGLADHLLLPASHTGLMFSGDAVAQVARFLREGAFDHAGAGSGAV</sequence>
<dbReference type="InterPro" id="IPR000073">
    <property type="entry name" value="AB_hydrolase_1"/>
</dbReference>
<keyword evidence="2" id="KW-0378">Hydrolase</keyword>